<evidence type="ECO:0000256" key="7">
    <source>
        <dbReference type="ARBA" id="ARBA00051146"/>
    </source>
</evidence>
<evidence type="ECO:0000256" key="9">
    <source>
        <dbReference type="ARBA" id="ARBA00072590"/>
    </source>
</evidence>
<comment type="similarity">
    <text evidence="2">Belongs to the FGGY kinase family.</text>
</comment>
<evidence type="ECO:0000256" key="2">
    <source>
        <dbReference type="ARBA" id="ARBA00009156"/>
    </source>
</evidence>
<dbReference type="Gene3D" id="3.30.420.40">
    <property type="match status" value="1"/>
</dbReference>
<dbReference type="EMBL" id="CAIY01000052">
    <property type="protein sequence ID" value="CCH67653.1"/>
    <property type="molecule type" value="Genomic_DNA"/>
</dbReference>
<proteinExistence type="inferred from homology"/>
<dbReference type="InterPro" id="IPR018485">
    <property type="entry name" value="FGGY_C"/>
</dbReference>
<evidence type="ECO:0000313" key="12">
    <source>
        <dbReference type="Proteomes" id="UP000053051"/>
    </source>
</evidence>
<dbReference type="PANTHER" id="PTHR10196">
    <property type="entry name" value="SUGAR KINASE"/>
    <property type="match status" value="1"/>
</dbReference>
<dbReference type="SUPFAM" id="SSF53067">
    <property type="entry name" value="Actin-like ATPase domain"/>
    <property type="match status" value="1"/>
</dbReference>
<evidence type="ECO:0000256" key="5">
    <source>
        <dbReference type="ARBA" id="ARBA00022777"/>
    </source>
</evidence>
<accession>M1X0S4</accession>
<evidence type="ECO:0000256" key="4">
    <source>
        <dbReference type="ARBA" id="ARBA00022741"/>
    </source>
</evidence>
<evidence type="ECO:0000256" key="1">
    <source>
        <dbReference type="ARBA" id="ARBA00001968"/>
    </source>
</evidence>
<evidence type="ECO:0000256" key="6">
    <source>
        <dbReference type="ARBA" id="ARBA00022840"/>
    </source>
</evidence>
<organism evidence="11 12">
    <name type="scientific">Richelia intracellularis HH01</name>
    <dbReference type="NCBI Taxonomy" id="1165094"/>
    <lineage>
        <taxon>Bacteria</taxon>
        <taxon>Bacillati</taxon>
        <taxon>Cyanobacteriota</taxon>
        <taxon>Cyanophyceae</taxon>
        <taxon>Nostocales</taxon>
        <taxon>Nostocaceae</taxon>
        <taxon>Richelia</taxon>
    </lineage>
</organism>
<dbReference type="PANTHER" id="PTHR10196:SF80">
    <property type="entry name" value="D-RIBULOSE KINASE"/>
    <property type="match status" value="1"/>
</dbReference>
<dbReference type="Proteomes" id="UP000053051">
    <property type="component" value="Unassembled WGS sequence"/>
</dbReference>
<dbReference type="InterPro" id="IPR043129">
    <property type="entry name" value="ATPase_NBD"/>
</dbReference>
<dbReference type="GO" id="GO:0005829">
    <property type="term" value="C:cytosol"/>
    <property type="evidence" value="ECO:0007669"/>
    <property type="project" value="TreeGrafter"/>
</dbReference>
<dbReference type="GO" id="GO:0019150">
    <property type="term" value="F:D-ribulokinase activity"/>
    <property type="evidence" value="ECO:0007669"/>
    <property type="project" value="UniProtKB-EC"/>
</dbReference>
<dbReference type="GO" id="GO:0005524">
    <property type="term" value="F:ATP binding"/>
    <property type="evidence" value="ECO:0007669"/>
    <property type="project" value="UniProtKB-KW"/>
</dbReference>
<dbReference type="GO" id="GO:0004856">
    <property type="term" value="F:D-xylulokinase activity"/>
    <property type="evidence" value="ECO:0007669"/>
    <property type="project" value="TreeGrafter"/>
</dbReference>
<comment type="caution">
    <text evidence="11">The sequence shown here is derived from an EMBL/GenBank/DDBJ whole genome shotgun (WGS) entry which is preliminary data.</text>
</comment>
<sequence>MKYHFPASCIVCAGTTDSIAAFIASGAKFPGEAVTSLGSTLVLKLISTNKIEDSKYGIYSHRLGNLWLAGGASNTGGAVLKHFFSSGELENLSAQIDPSKLSNLDYYPLLAPGERFPINDPHLSPRMKPRPNNTAKFLHGMLEGIARIENRGYYLLKQLGADNLSLVYTTGGGSVNDTWRQIRKNFLRVPVIIPHNIEAAYGTALLAMKSIK</sequence>
<feature type="domain" description="Carbohydrate kinase FGGY C-terminal" evidence="10">
    <location>
        <begin position="34"/>
        <end position="209"/>
    </location>
</feature>
<evidence type="ECO:0000259" key="10">
    <source>
        <dbReference type="Pfam" id="PF02782"/>
    </source>
</evidence>
<keyword evidence="3" id="KW-0808">Transferase</keyword>
<comment type="catalytic activity">
    <reaction evidence="7">
        <text>D-ribulose + ATP = D-ribulose 5-phosphate + ADP + H(+)</text>
        <dbReference type="Rhea" id="RHEA:17601"/>
        <dbReference type="ChEBI" id="CHEBI:15378"/>
        <dbReference type="ChEBI" id="CHEBI:17173"/>
        <dbReference type="ChEBI" id="CHEBI:30616"/>
        <dbReference type="ChEBI" id="CHEBI:58121"/>
        <dbReference type="ChEBI" id="CHEBI:456216"/>
        <dbReference type="EC" id="2.7.1.47"/>
    </reaction>
</comment>
<keyword evidence="4" id="KW-0547">Nucleotide-binding</keyword>
<evidence type="ECO:0000313" key="11">
    <source>
        <dbReference type="EMBL" id="CCH67653.1"/>
    </source>
</evidence>
<reference evidence="11 12" key="1">
    <citation type="submission" date="2012-05" db="EMBL/GenBank/DDBJ databases">
        <authorList>
            <person name="Hilton J."/>
        </authorList>
    </citation>
    <scope>NUCLEOTIDE SEQUENCE [LARGE SCALE GENOMIC DNA]</scope>
    <source>
        <strain evidence="11 12">HH01</strain>
    </source>
</reference>
<name>M1X0S4_9NOST</name>
<evidence type="ECO:0000256" key="8">
    <source>
        <dbReference type="ARBA" id="ARBA00066370"/>
    </source>
</evidence>
<dbReference type="FunFam" id="3.30.420.40:FF:000180">
    <property type="entry name" value="D-ribulose kinase isoform X1"/>
    <property type="match status" value="1"/>
</dbReference>
<dbReference type="GO" id="GO:0005997">
    <property type="term" value="P:xylulose metabolic process"/>
    <property type="evidence" value="ECO:0007669"/>
    <property type="project" value="TreeGrafter"/>
</dbReference>
<protein>
    <recommendedName>
        <fullName evidence="9">D-ribulose kinase</fullName>
        <ecNumber evidence="8">2.7.1.47</ecNumber>
    </recommendedName>
</protein>
<keyword evidence="5 11" id="KW-0418">Kinase</keyword>
<keyword evidence="6" id="KW-0067">ATP-binding</keyword>
<dbReference type="STRING" id="1165094.RINTHH_14980"/>
<dbReference type="Pfam" id="PF02782">
    <property type="entry name" value="FGGY_C"/>
    <property type="match status" value="1"/>
</dbReference>
<keyword evidence="12" id="KW-1185">Reference proteome</keyword>
<reference evidence="12" key="2">
    <citation type="submission" date="2016-01" db="EMBL/GenBank/DDBJ databases">
        <title>Diatom-associated endosymboitic cyanobacterium lacks core nitrogen metabolism enzymes.</title>
        <authorList>
            <person name="Hilton J.A."/>
            <person name="Foster R.A."/>
            <person name="Tripp H.J."/>
            <person name="Carter B.J."/>
            <person name="Zehr J.P."/>
            <person name="Villareal T.A."/>
        </authorList>
    </citation>
    <scope>NUCLEOTIDE SEQUENCE [LARGE SCALE GENOMIC DNA]</scope>
    <source>
        <strain evidence="12">HH01</strain>
    </source>
</reference>
<dbReference type="EC" id="2.7.1.47" evidence="8"/>
<dbReference type="AlphaFoldDB" id="M1X0S4"/>
<comment type="cofactor">
    <cofactor evidence="1">
        <name>a divalent metal cation</name>
        <dbReference type="ChEBI" id="CHEBI:60240"/>
    </cofactor>
</comment>
<evidence type="ECO:0000256" key="3">
    <source>
        <dbReference type="ARBA" id="ARBA00022679"/>
    </source>
</evidence>
<gene>
    <name evidence="11" type="ORF">RINTHH_14980</name>
</gene>